<reference evidence="2 3" key="1">
    <citation type="journal article" date="2015" name="Infect. Genet. Evol.">
        <title>Genomic sequences of six botulinum neurotoxin-producing strains representing three clostridial species illustrate the mobility and diversity of botulinum neurotoxin genes.</title>
        <authorList>
            <person name="Smith T.J."/>
            <person name="Hill K.K."/>
            <person name="Xie G."/>
            <person name="Foley B.T."/>
            <person name="Williamson C.H."/>
            <person name="Foster J.T."/>
            <person name="Johnson S.L."/>
            <person name="Chertkov O."/>
            <person name="Teshima H."/>
            <person name="Gibbons H.S."/>
            <person name="Johnsky L.A."/>
            <person name="Karavis M.A."/>
            <person name="Smith L.A."/>
        </authorList>
    </citation>
    <scope>NUCLEOTIDE SEQUENCE [LARGE SCALE GENOMIC DNA]</scope>
    <source>
        <strain evidence="2 3">CDC 2741</strain>
    </source>
</reference>
<dbReference type="Gene3D" id="1.10.10.10">
    <property type="entry name" value="Winged helix-like DNA-binding domain superfamily/Winged helix DNA-binding domain"/>
    <property type="match status" value="1"/>
</dbReference>
<dbReference type="AlphaFoldDB" id="A0A0C1R2U6"/>
<dbReference type="EMBL" id="AYSO01000020">
    <property type="protein sequence ID" value="KIE44766.1"/>
    <property type="molecule type" value="Genomic_DNA"/>
</dbReference>
<sequence length="58" mass="6553">MDVLEKVLETLKANGEPMKSGEIAEKVGIDKKDVDKAIKKLKDEEKIESPKRCYYAAK</sequence>
<dbReference type="InterPro" id="IPR036388">
    <property type="entry name" value="WH-like_DNA-bd_sf"/>
</dbReference>
<evidence type="ECO:0000313" key="2">
    <source>
        <dbReference type="EMBL" id="KIE44766.1"/>
    </source>
</evidence>
<dbReference type="SUPFAM" id="SSF46785">
    <property type="entry name" value="Winged helix' DNA-binding domain"/>
    <property type="match status" value="1"/>
</dbReference>
<comment type="caution">
    <text evidence="2">The sequence shown here is derived from an EMBL/GenBank/DDBJ whole genome shotgun (WGS) entry which is preliminary data.</text>
</comment>
<keyword evidence="2" id="KW-0238">DNA-binding</keyword>
<dbReference type="InterPro" id="IPR013196">
    <property type="entry name" value="HTH_11"/>
</dbReference>
<feature type="domain" description="Helix-turn-helix type 11" evidence="1">
    <location>
        <begin position="4"/>
        <end position="50"/>
    </location>
</feature>
<name>A0A0C1R2U6_9CLOT</name>
<dbReference type="GO" id="GO:0003677">
    <property type="term" value="F:DNA binding"/>
    <property type="evidence" value="ECO:0007669"/>
    <property type="project" value="UniProtKB-KW"/>
</dbReference>
<proteinExistence type="predicted"/>
<keyword evidence="3" id="KW-1185">Reference proteome</keyword>
<organism evidence="2 3">
    <name type="scientific">Clostridium argentinense CDC 2741</name>
    <dbReference type="NCBI Taxonomy" id="1418104"/>
    <lineage>
        <taxon>Bacteria</taxon>
        <taxon>Bacillati</taxon>
        <taxon>Bacillota</taxon>
        <taxon>Clostridia</taxon>
        <taxon>Eubacteriales</taxon>
        <taxon>Clostridiaceae</taxon>
        <taxon>Clostridium</taxon>
    </lineage>
</organism>
<evidence type="ECO:0000259" key="1">
    <source>
        <dbReference type="Pfam" id="PF08279"/>
    </source>
</evidence>
<dbReference type="Pfam" id="PF08279">
    <property type="entry name" value="HTH_11"/>
    <property type="match status" value="1"/>
</dbReference>
<accession>A0A0C1R2U6</accession>
<evidence type="ECO:0000313" key="3">
    <source>
        <dbReference type="Proteomes" id="UP000031366"/>
    </source>
</evidence>
<dbReference type="Proteomes" id="UP000031366">
    <property type="component" value="Unassembled WGS sequence"/>
</dbReference>
<gene>
    <name evidence="2" type="ORF">U732_530</name>
</gene>
<protein>
    <submittedName>
        <fullName evidence="2">Winged helix-turn-helix DNA-binding family protein</fullName>
    </submittedName>
</protein>
<dbReference type="RefSeq" id="WP_039636430.1">
    <property type="nucleotide sequence ID" value="NZ_AYSO01000020.1"/>
</dbReference>
<dbReference type="InterPro" id="IPR036390">
    <property type="entry name" value="WH_DNA-bd_sf"/>
</dbReference>
<dbReference type="STRING" id="29341.RSJ17_05465"/>